<evidence type="ECO:0000256" key="3">
    <source>
        <dbReference type="ARBA" id="ARBA00022692"/>
    </source>
</evidence>
<reference evidence="8 9" key="1">
    <citation type="submission" date="2021-01" db="EMBL/GenBank/DDBJ databases">
        <title>Whole genome shotgun sequence of Actinoplanes couchii NBRC 106145.</title>
        <authorList>
            <person name="Komaki H."/>
            <person name="Tamura T."/>
        </authorList>
    </citation>
    <scope>NUCLEOTIDE SEQUENCE [LARGE SCALE GENOMIC DNA]</scope>
    <source>
        <strain evidence="8 9">NBRC 106145</strain>
    </source>
</reference>
<keyword evidence="9" id="KW-1185">Reference proteome</keyword>
<feature type="transmembrane region" description="Helical" evidence="6">
    <location>
        <begin position="278"/>
        <end position="298"/>
    </location>
</feature>
<dbReference type="PANTHER" id="PTHR43124:SF3">
    <property type="entry name" value="CHLORAMPHENICOL EFFLUX PUMP RV0191"/>
    <property type="match status" value="1"/>
</dbReference>
<protein>
    <submittedName>
        <fullName evidence="8">MFS transporter</fullName>
    </submittedName>
</protein>
<dbReference type="RefSeq" id="WP_239145132.1">
    <property type="nucleotide sequence ID" value="NZ_BAAAQE010000035.1"/>
</dbReference>
<name>A0ABQ3X7G2_9ACTN</name>
<dbReference type="InterPro" id="IPR050189">
    <property type="entry name" value="MFS_Efflux_Transporters"/>
</dbReference>
<feature type="transmembrane region" description="Helical" evidence="6">
    <location>
        <begin position="369"/>
        <end position="388"/>
    </location>
</feature>
<dbReference type="Gene3D" id="1.20.1250.20">
    <property type="entry name" value="MFS general substrate transporter like domains"/>
    <property type="match status" value="2"/>
</dbReference>
<evidence type="ECO:0000256" key="2">
    <source>
        <dbReference type="ARBA" id="ARBA00022475"/>
    </source>
</evidence>
<feature type="transmembrane region" description="Helical" evidence="6">
    <location>
        <begin position="165"/>
        <end position="186"/>
    </location>
</feature>
<organism evidence="8 9">
    <name type="scientific">Actinoplanes couchii</name>
    <dbReference type="NCBI Taxonomy" id="403638"/>
    <lineage>
        <taxon>Bacteria</taxon>
        <taxon>Bacillati</taxon>
        <taxon>Actinomycetota</taxon>
        <taxon>Actinomycetes</taxon>
        <taxon>Micromonosporales</taxon>
        <taxon>Micromonosporaceae</taxon>
        <taxon>Actinoplanes</taxon>
    </lineage>
</organism>
<feature type="transmembrane region" description="Helical" evidence="6">
    <location>
        <begin position="246"/>
        <end position="266"/>
    </location>
</feature>
<feature type="transmembrane region" description="Helical" evidence="6">
    <location>
        <begin position="212"/>
        <end position="234"/>
    </location>
</feature>
<feature type="transmembrane region" description="Helical" evidence="6">
    <location>
        <begin position="44"/>
        <end position="63"/>
    </location>
</feature>
<dbReference type="PROSITE" id="PS50850">
    <property type="entry name" value="MFS"/>
    <property type="match status" value="1"/>
</dbReference>
<dbReference type="InterPro" id="IPR020846">
    <property type="entry name" value="MFS_dom"/>
</dbReference>
<dbReference type="SUPFAM" id="SSF103473">
    <property type="entry name" value="MFS general substrate transporter"/>
    <property type="match status" value="1"/>
</dbReference>
<feature type="transmembrane region" description="Helical" evidence="6">
    <location>
        <begin position="79"/>
        <end position="102"/>
    </location>
</feature>
<evidence type="ECO:0000256" key="5">
    <source>
        <dbReference type="ARBA" id="ARBA00023136"/>
    </source>
</evidence>
<evidence type="ECO:0000313" key="8">
    <source>
        <dbReference type="EMBL" id="GID54348.1"/>
    </source>
</evidence>
<dbReference type="InterPro" id="IPR036259">
    <property type="entry name" value="MFS_trans_sf"/>
</dbReference>
<feature type="transmembrane region" description="Helical" evidence="6">
    <location>
        <begin position="304"/>
        <end position="325"/>
    </location>
</feature>
<evidence type="ECO:0000313" key="9">
    <source>
        <dbReference type="Proteomes" id="UP000612282"/>
    </source>
</evidence>
<keyword evidence="3 6" id="KW-0812">Transmembrane</keyword>
<feature type="transmembrane region" description="Helical" evidence="6">
    <location>
        <begin position="12"/>
        <end position="38"/>
    </location>
</feature>
<proteinExistence type="predicted"/>
<keyword evidence="2" id="KW-1003">Cell membrane</keyword>
<dbReference type="Proteomes" id="UP000612282">
    <property type="component" value="Unassembled WGS sequence"/>
</dbReference>
<feature type="domain" description="Major facilitator superfamily (MFS) profile" evidence="7">
    <location>
        <begin position="13"/>
        <end position="393"/>
    </location>
</feature>
<accession>A0ABQ3X7G2</accession>
<comment type="caution">
    <text evidence="8">The sequence shown here is derived from an EMBL/GenBank/DDBJ whole genome shotgun (WGS) entry which is preliminary data.</text>
</comment>
<feature type="transmembrane region" description="Helical" evidence="6">
    <location>
        <begin position="138"/>
        <end position="159"/>
    </location>
</feature>
<sequence>MTISDTSSRRRPVITLLVVCQSCIGLIFGGIGLFLPLIRTDLGISFTEAGTLAAVSNLTYALMQVPSGYLADRFPPRRLFIIGMVGLNVLSALFAVLDAYPLLLIDQALAGIFRALVFMPGMLLMTELFPPGRRASAMGLYVVGGFSSNILLSAVGPLLVGPLGWPLLFLIFSAFGLLTIGLYRFLAPPSAPKPAGDPVRFREIPGLLRQRIVQLTAVIQFTRLSVAQGFTFWLPSYLVVDRGQSLATAGLVAAVASAISAPVNYLGGYLSDRINRPLLVIGGSLTILTAGLSLLTYVPGILGVIGVVALISVAIQVYFGPLFALPLQVLGDRNAGLISGLGNFWANLGGFAFVYALGAVKDSTGSFRAGFLSLAGLCVVALIATWLTRPALRRAG</sequence>
<feature type="transmembrane region" description="Helical" evidence="6">
    <location>
        <begin position="108"/>
        <end position="126"/>
    </location>
</feature>
<comment type="subcellular location">
    <subcellularLocation>
        <location evidence="1">Cell membrane</location>
        <topology evidence="1">Multi-pass membrane protein</topology>
    </subcellularLocation>
</comment>
<feature type="transmembrane region" description="Helical" evidence="6">
    <location>
        <begin position="337"/>
        <end position="357"/>
    </location>
</feature>
<dbReference type="PANTHER" id="PTHR43124">
    <property type="entry name" value="PURINE EFFLUX PUMP PBUE"/>
    <property type="match status" value="1"/>
</dbReference>
<evidence type="ECO:0000256" key="4">
    <source>
        <dbReference type="ARBA" id="ARBA00022989"/>
    </source>
</evidence>
<keyword evidence="5 6" id="KW-0472">Membrane</keyword>
<evidence type="ECO:0000259" key="7">
    <source>
        <dbReference type="PROSITE" id="PS50850"/>
    </source>
</evidence>
<dbReference type="InterPro" id="IPR011701">
    <property type="entry name" value="MFS"/>
</dbReference>
<dbReference type="Pfam" id="PF07690">
    <property type="entry name" value="MFS_1"/>
    <property type="match status" value="1"/>
</dbReference>
<evidence type="ECO:0000256" key="1">
    <source>
        <dbReference type="ARBA" id="ARBA00004651"/>
    </source>
</evidence>
<keyword evidence="4 6" id="KW-1133">Transmembrane helix</keyword>
<evidence type="ECO:0000256" key="6">
    <source>
        <dbReference type="SAM" id="Phobius"/>
    </source>
</evidence>
<dbReference type="EMBL" id="BOMG01000039">
    <property type="protein sequence ID" value="GID54348.1"/>
    <property type="molecule type" value="Genomic_DNA"/>
</dbReference>
<gene>
    <name evidence="8" type="ORF">Aco03nite_027520</name>
</gene>